<dbReference type="NCBIfam" id="TIGR02937">
    <property type="entry name" value="sigma70-ECF"/>
    <property type="match status" value="1"/>
</dbReference>
<keyword evidence="5 6" id="KW-0804">Transcription</keyword>
<evidence type="ECO:0000256" key="4">
    <source>
        <dbReference type="ARBA" id="ARBA00023125"/>
    </source>
</evidence>
<keyword evidence="11" id="KW-1185">Reference proteome</keyword>
<gene>
    <name evidence="10" type="ORF">KCG34_18170</name>
</gene>
<dbReference type="KEGG" id="caul:KCG34_18170"/>
<feature type="domain" description="RNA polymerase sigma factor 70 region 4 type 2" evidence="9">
    <location>
        <begin position="153"/>
        <end position="204"/>
    </location>
</feature>
<evidence type="ECO:0000256" key="6">
    <source>
        <dbReference type="RuleBase" id="RU000716"/>
    </source>
</evidence>
<dbReference type="InterPro" id="IPR000838">
    <property type="entry name" value="RNA_pol_sigma70_ECF_CS"/>
</dbReference>
<keyword evidence="4 6" id="KW-0238">DNA-binding</keyword>
<dbReference type="InterPro" id="IPR013325">
    <property type="entry name" value="RNA_pol_sigma_r2"/>
</dbReference>
<dbReference type="Proteomes" id="UP000676409">
    <property type="component" value="Chromosome"/>
</dbReference>
<dbReference type="InterPro" id="IPR014284">
    <property type="entry name" value="RNA_pol_sigma-70_dom"/>
</dbReference>
<dbReference type="Gene3D" id="1.10.10.10">
    <property type="entry name" value="Winged helix-like DNA-binding domain superfamily/Winged helix DNA-binding domain"/>
    <property type="match status" value="1"/>
</dbReference>
<accession>A0A975G5A4</accession>
<dbReference type="AlphaFoldDB" id="A0A975G5A4"/>
<evidence type="ECO:0000256" key="3">
    <source>
        <dbReference type="ARBA" id="ARBA00023082"/>
    </source>
</evidence>
<evidence type="ECO:0000256" key="7">
    <source>
        <dbReference type="SAM" id="MobiDB-lite"/>
    </source>
</evidence>
<evidence type="ECO:0000313" key="11">
    <source>
        <dbReference type="Proteomes" id="UP000676409"/>
    </source>
</evidence>
<evidence type="ECO:0000256" key="2">
    <source>
        <dbReference type="ARBA" id="ARBA00023015"/>
    </source>
</evidence>
<evidence type="ECO:0000256" key="1">
    <source>
        <dbReference type="ARBA" id="ARBA00010641"/>
    </source>
</evidence>
<dbReference type="InterPro" id="IPR013324">
    <property type="entry name" value="RNA_pol_sigma_r3/r4-like"/>
</dbReference>
<evidence type="ECO:0000313" key="10">
    <source>
        <dbReference type="EMBL" id="QUD90834.1"/>
    </source>
</evidence>
<dbReference type="InterPro" id="IPR036388">
    <property type="entry name" value="WH-like_DNA-bd_sf"/>
</dbReference>
<dbReference type="GO" id="GO:0006352">
    <property type="term" value="P:DNA-templated transcription initiation"/>
    <property type="evidence" value="ECO:0007669"/>
    <property type="project" value="InterPro"/>
</dbReference>
<dbReference type="InterPro" id="IPR007627">
    <property type="entry name" value="RNA_pol_sigma70_r2"/>
</dbReference>
<dbReference type="PANTHER" id="PTHR43133:SF62">
    <property type="entry name" value="RNA POLYMERASE SIGMA FACTOR SIGZ"/>
    <property type="match status" value="1"/>
</dbReference>
<protein>
    <recommendedName>
        <fullName evidence="6">RNA polymerase sigma factor</fullName>
    </recommendedName>
</protein>
<dbReference type="Pfam" id="PF08281">
    <property type="entry name" value="Sigma70_r4_2"/>
    <property type="match status" value="1"/>
</dbReference>
<feature type="domain" description="RNA polymerase sigma-70 region 2" evidence="8">
    <location>
        <begin position="55"/>
        <end position="123"/>
    </location>
</feature>
<dbReference type="CDD" id="cd06171">
    <property type="entry name" value="Sigma70_r4"/>
    <property type="match status" value="1"/>
</dbReference>
<dbReference type="InterPro" id="IPR039425">
    <property type="entry name" value="RNA_pol_sigma-70-like"/>
</dbReference>
<dbReference type="GO" id="GO:0003677">
    <property type="term" value="F:DNA binding"/>
    <property type="evidence" value="ECO:0007669"/>
    <property type="project" value="UniProtKB-KW"/>
</dbReference>
<dbReference type="EMBL" id="CP073078">
    <property type="protein sequence ID" value="QUD90834.1"/>
    <property type="molecule type" value="Genomic_DNA"/>
</dbReference>
<keyword evidence="2 6" id="KW-0805">Transcription regulation</keyword>
<dbReference type="InterPro" id="IPR013249">
    <property type="entry name" value="RNA_pol_sigma70_r4_t2"/>
</dbReference>
<feature type="region of interest" description="Disordered" evidence="7">
    <location>
        <begin position="127"/>
        <end position="149"/>
    </location>
</feature>
<dbReference type="SUPFAM" id="SSF88659">
    <property type="entry name" value="Sigma3 and sigma4 domains of RNA polymerase sigma factors"/>
    <property type="match status" value="1"/>
</dbReference>
<dbReference type="Pfam" id="PF04542">
    <property type="entry name" value="Sigma70_r2"/>
    <property type="match status" value="1"/>
</dbReference>
<feature type="compositionally biased region" description="Low complexity" evidence="7">
    <location>
        <begin position="137"/>
        <end position="146"/>
    </location>
</feature>
<evidence type="ECO:0000259" key="9">
    <source>
        <dbReference type="Pfam" id="PF08281"/>
    </source>
</evidence>
<reference evidence="10" key="1">
    <citation type="submission" date="2021-04" db="EMBL/GenBank/DDBJ databases">
        <title>The complete genome sequence of Caulobacter sp. S6.</title>
        <authorList>
            <person name="Tang Y."/>
            <person name="Ouyang W."/>
            <person name="Liu Q."/>
            <person name="Huang B."/>
            <person name="Guo Z."/>
            <person name="Lei P."/>
        </authorList>
    </citation>
    <scope>NUCLEOTIDE SEQUENCE</scope>
    <source>
        <strain evidence="10">S6</strain>
    </source>
</reference>
<name>A0A975G5A4_9CAUL</name>
<evidence type="ECO:0000256" key="5">
    <source>
        <dbReference type="ARBA" id="ARBA00023163"/>
    </source>
</evidence>
<dbReference type="SUPFAM" id="SSF88946">
    <property type="entry name" value="Sigma2 domain of RNA polymerase sigma factors"/>
    <property type="match status" value="1"/>
</dbReference>
<evidence type="ECO:0000259" key="8">
    <source>
        <dbReference type="Pfam" id="PF04542"/>
    </source>
</evidence>
<dbReference type="Gene3D" id="1.10.1740.10">
    <property type="match status" value="1"/>
</dbReference>
<dbReference type="PANTHER" id="PTHR43133">
    <property type="entry name" value="RNA POLYMERASE ECF-TYPE SIGMA FACTO"/>
    <property type="match status" value="1"/>
</dbReference>
<dbReference type="GO" id="GO:0016987">
    <property type="term" value="F:sigma factor activity"/>
    <property type="evidence" value="ECO:0007669"/>
    <property type="project" value="UniProtKB-KW"/>
</dbReference>
<organism evidence="10 11">
    <name type="scientific">Phenylobacterium montanum</name>
    <dbReference type="NCBI Taxonomy" id="2823693"/>
    <lineage>
        <taxon>Bacteria</taxon>
        <taxon>Pseudomonadati</taxon>
        <taxon>Pseudomonadota</taxon>
        <taxon>Alphaproteobacteria</taxon>
        <taxon>Caulobacterales</taxon>
        <taxon>Caulobacteraceae</taxon>
        <taxon>Phenylobacterium</taxon>
    </lineage>
</organism>
<proteinExistence type="inferred from homology"/>
<sequence length="215" mass="23605">MGVSSRPAPCQDYRAERESVVSLYDGPGAAADPAAFADCVEAIAARADKAAFARLFAHFAPRLKAYLLRLGLGAAQAEEVAQEVMVTVWRKAASFDRRQASAATWIFRIARNRRIDLFRRDQRAALDPNDPIFQPQAEAAPDATSEAADRETQVRLAMAELPADQRELVRAHFYEDLSHSQIAERTGVPLGTVKSRLRLAFGKLRLRLEGAGADA</sequence>
<keyword evidence="3 6" id="KW-0731">Sigma factor</keyword>
<comment type="similarity">
    <text evidence="1 6">Belongs to the sigma-70 factor family. ECF subfamily.</text>
</comment>
<dbReference type="PROSITE" id="PS01063">
    <property type="entry name" value="SIGMA70_ECF"/>
    <property type="match status" value="1"/>
</dbReference>